<dbReference type="EC" id="3.4.21.1" evidence="7"/>
<feature type="domain" description="Peptidase S1" evidence="10">
    <location>
        <begin position="23"/>
        <end position="267"/>
    </location>
</feature>
<evidence type="ECO:0000256" key="9">
    <source>
        <dbReference type="SAM" id="SignalP"/>
    </source>
</evidence>
<protein>
    <recommendedName>
        <fullName evidence="7">chymotrypsin</fullName>
        <ecNumber evidence="7">3.4.21.1</ecNumber>
    </recommendedName>
</protein>
<dbReference type="InterPro" id="IPR043504">
    <property type="entry name" value="Peptidase_S1_PA_chymotrypsin"/>
</dbReference>
<evidence type="ECO:0000256" key="3">
    <source>
        <dbReference type="ARBA" id="ARBA00022670"/>
    </source>
</evidence>
<dbReference type="PRINTS" id="PR00722">
    <property type="entry name" value="CHYMOTRYPSIN"/>
</dbReference>
<evidence type="ECO:0000256" key="1">
    <source>
        <dbReference type="ARBA" id="ARBA00004239"/>
    </source>
</evidence>
<reference evidence="11" key="2">
    <citation type="submission" date="2023-03" db="EMBL/GenBank/DDBJ databases">
        <authorList>
            <person name="Inwood S.N."/>
            <person name="Skelly J.G."/>
            <person name="Guhlin J."/>
            <person name="Harrop T.W.R."/>
            <person name="Goldson S.G."/>
            <person name="Dearden P.K."/>
        </authorList>
    </citation>
    <scope>NUCLEOTIDE SEQUENCE</scope>
    <source>
        <strain evidence="11">Irish</strain>
        <tissue evidence="11">Whole body</tissue>
    </source>
</reference>
<keyword evidence="9" id="KW-0732">Signal</keyword>
<feature type="signal peptide" evidence="9">
    <location>
        <begin position="1"/>
        <end position="18"/>
    </location>
</feature>
<keyword evidence="4 8" id="KW-0378">Hydrolase</keyword>
<dbReference type="InterPro" id="IPR018114">
    <property type="entry name" value="TRYPSIN_HIS"/>
</dbReference>
<keyword evidence="3 8" id="KW-0645">Protease</keyword>
<dbReference type="PROSITE" id="PS00134">
    <property type="entry name" value="TRYPSIN_HIS"/>
    <property type="match status" value="1"/>
</dbReference>
<comment type="subcellular location">
    <subcellularLocation>
        <location evidence="1">Secreted</location>
        <location evidence="1">Extracellular space</location>
    </subcellularLocation>
</comment>
<keyword evidence="5 8" id="KW-0720">Serine protease</keyword>
<dbReference type="GO" id="GO:0016485">
    <property type="term" value="P:protein processing"/>
    <property type="evidence" value="ECO:0007669"/>
    <property type="project" value="UniProtKB-ARBA"/>
</dbReference>
<accession>A0AA39C7H5</accession>
<evidence type="ECO:0000256" key="2">
    <source>
        <dbReference type="ARBA" id="ARBA00022525"/>
    </source>
</evidence>
<dbReference type="GO" id="GO:0004252">
    <property type="term" value="F:serine-type endopeptidase activity"/>
    <property type="evidence" value="ECO:0007669"/>
    <property type="project" value="UniProtKB-EC"/>
</dbReference>
<dbReference type="EMBL" id="JAQQBS010001424">
    <property type="protein sequence ID" value="KAK0159243.1"/>
    <property type="molecule type" value="Genomic_DNA"/>
</dbReference>
<evidence type="ECO:0000256" key="6">
    <source>
        <dbReference type="ARBA" id="ARBA00023157"/>
    </source>
</evidence>
<dbReference type="PROSITE" id="PS00135">
    <property type="entry name" value="TRYPSIN_SER"/>
    <property type="match status" value="1"/>
</dbReference>
<evidence type="ECO:0000259" key="10">
    <source>
        <dbReference type="PROSITE" id="PS50240"/>
    </source>
</evidence>
<evidence type="ECO:0000256" key="7">
    <source>
        <dbReference type="ARBA" id="ARBA00044036"/>
    </source>
</evidence>
<evidence type="ECO:0000256" key="5">
    <source>
        <dbReference type="ARBA" id="ARBA00022825"/>
    </source>
</evidence>
<dbReference type="PANTHER" id="PTHR24264">
    <property type="entry name" value="TRYPSIN-RELATED"/>
    <property type="match status" value="1"/>
</dbReference>
<dbReference type="CDD" id="cd00190">
    <property type="entry name" value="Tryp_SPc"/>
    <property type="match status" value="1"/>
</dbReference>
<dbReference type="AlphaFoldDB" id="A0AA39C7H5"/>
<gene>
    <name evidence="11" type="ORF">PV328_010147</name>
</gene>
<dbReference type="GO" id="GO:0005615">
    <property type="term" value="C:extracellular space"/>
    <property type="evidence" value="ECO:0007669"/>
    <property type="project" value="TreeGrafter"/>
</dbReference>
<keyword evidence="12" id="KW-1185">Reference proteome</keyword>
<reference evidence="11" key="1">
    <citation type="journal article" date="2023" name="bioRxiv">
        <title>Scaffold-level genome assemblies of two parasitoid biocontrol wasps reveal the parthenogenesis mechanism and an associated novel virus.</title>
        <authorList>
            <person name="Inwood S."/>
            <person name="Skelly J."/>
            <person name="Guhlin J."/>
            <person name="Harrop T."/>
            <person name="Goldson S."/>
            <person name="Dearden P."/>
        </authorList>
    </citation>
    <scope>NUCLEOTIDE SEQUENCE</scope>
    <source>
        <strain evidence="11">Irish</strain>
        <tissue evidence="11">Whole body</tissue>
    </source>
</reference>
<keyword evidence="6" id="KW-1015">Disulfide bond</keyword>
<dbReference type="SUPFAM" id="SSF50494">
    <property type="entry name" value="Trypsin-like serine proteases"/>
    <property type="match status" value="1"/>
</dbReference>
<evidence type="ECO:0000313" key="11">
    <source>
        <dbReference type="EMBL" id="KAK0159243.1"/>
    </source>
</evidence>
<evidence type="ECO:0000313" key="12">
    <source>
        <dbReference type="Proteomes" id="UP001168990"/>
    </source>
</evidence>
<evidence type="ECO:0000256" key="4">
    <source>
        <dbReference type="ARBA" id="ARBA00022801"/>
    </source>
</evidence>
<dbReference type="InterPro" id="IPR009003">
    <property type="entry name" value="Peptidase_S1_PA"/>
</dbReference>
<comment type="caution">
    <text evidence="11">The sequence shown here is derived from an EMBL/GenBank/DDBJ whole genome shotgun (WGS) entry which is preliminary data.</text>
</comment>
<dbReference type="InterPro" id="IPR001254">
    <property type="entry name" value="Trypsin_dom"/>
</dbReference>
<dbReference type="InterPro" id="IPR001314">
    <property type="entry name" value="Peptidase_S1A"/>
</dbReference>
<dbReference type="PROSITE" id="PS50240">
    <property type="entry name" value="TRYPSIN_DOM"/>
    <property type="match status" value="1"/>
</dbReference>
<dbReference type="FunFam" id="2.40.10.10:FF:000047">
    <property type="entry name" value="Trypsin eta"/>
    <property type="match status" value="1"/>
</dbReference>
<dbReference type="Gene3D" id="2.40.10.10">
    <property type="entry name" value="Trypsin-like serine proteases"/>
    <property type="match status" value="1"/>
</dbReference>
<dbReference type="Pfam" id="PF00089">
    <property type="entry name" value="Trypsin"/>
    <property type="match status" value="1"/>
</dbReference>
<name>A0AA39C7H5_9HYME</name>
<dbReference type="InterPro" id="IPR033116">
    <property type="entry name" value="TRYPSIN_SER"/>
</dbReference>
<dbReference type="Proteomes" id="UP001168990">
    <property type="component" value="Unassembled WGS sequence"/>
</dbReference>
<evidence type="ECO:0000256" key="8">
    <source>
        <dbReference type="RuleBase" id="RU363034"/>
    </source>
</evidence>
<dbReference type="SMART" id="SM00020">
    <property type="entry name" value="Tryp_SPc"/>
    <property type="match status" value="1"/>
</dbReference>
<sequence>MFVQYIVVALLIVESCLAFSPRITDGETAQPHKYPYQVSVVWGIPPLIKYRHVCGGSIINQNWVLTAGHCVTELPQIGRLAVQAGKHYIDRHEQGQEDRDVTLKLVHHNYPGGVAQHDIALLKLKSPLTYNDHVQPVALPPPKKQHVGNVVLTGWGSISKQYWPQLPKELQQAIIPLVDYDTCFEAFSSASENFELFDTQVCTGPIGGTISACSGDSGGPLVQFNADNKPEQVGIVSWGTYPCGANGAPSVYTRVSSYIDWIQAKLQSS</sequence>
<feature type="chain" id="PRO_5041459294" description="chymotrypsin" evidence="9">
    <location>
        <begin position="19"/>
        <end position="269"/>
    </location>
</feature>
<organism evidence="11 12">
    <name type="scientific">Microctonus aethiopoides</name>
    <dbReference type="NCBI Taxonomy" id="144406"/>
    <lineage>
        <taxon>Eukaryota</taxon>
        <taxon>Metazoa</taxon>
        <taxon>Ecdysozoa</taxon>
        <taxon>Arthropoda</taxon>
        <taxon>Hexapoda</taxon>
        <taxon>Insecta</taxon>
        <taxon>Pterygota</taxon>
        <taxon>Neoptera</taxon>
        <taxon>Endopterygota</taxon>
        <taxon>Hymenoptera</taxon>
        <taxon>Apocrita</taxon>
        <taxon>Ichneumonoidea</taxon>
        <taxon>Braconidae</taxon>
        <taxon>Euphorinae</taxon>
        <taxon>Microctonus</taxon>
    </lineage>
</organism>
<dbReference type="InterPro" id="IPR050127">
    <property type="entry name" value="Serine_Proteases_S1"/>
</dbReference>
<keyword evidence="2" id="KW-0964">Secreted</keyword>
<proteinExistence type="predicted"/>
<dbReference type="PANTHER" id="PTHR24264:SF83">
    <property type="entry name" value="COMPLEMENT FACTOR I"/>
    <property type="match status" value="1"/>
</dbReference>